<accession>A0AAV2DHP9</accession>
<name>A0AAV2DHP9_9ROSI</name>
<sequence length="78" mass="8101">MASGGARVGCLVMLLVAMLVLGNNVSESNITWESVFLGKTTHLVGTAMSFAFRSVKVHSASKPPKATTAIVCVDDGGY</sequence>
<dbReference type="Proteomes" id="UP001497516">
    <property type="component" value="Chromosome 3"/>
</dbReference>
<dbReference type="EMBL" id="OZ034816">
    <property type="protein sequence ID" value="CAL1373445.1"/>
    <property type="molecule type" value="Genomic_DNA"/>
</dbReference>
<feature type="chain" id="PRO_5043438548" description="Dirigent protein" evidence="1">
    <location>
        <begin position="23"/>
        <end position="78"/>
    </location>
</feature>
<evidence type="ECO:0000256" key="1">
    <source>
        <dbReference type="SAM" id="SignalP"/>
    </source>
</evidence>
<proteinExistence type="predicted"/>
<keyword evidence="1" id="KW-0732">Signal</keyword>
<gene>
    <name evidence="2" type="ORF">LTRI10_LOCUS15373</name>
</gene>
<organism evidence="2 3">
    <name type="scientific">Linum trigynum</name>
    <dbReference type="NCBI Taxonomy" id="586398"/>
    <lineage>
        <taxon>Eukaryota</taxon>
        <taxon>Viridiplantae</taxon>
        <taxon>Streptophyta</taxon>
        <taxon>Embryophyta</taxon>
        <taxon>Tracheophyta</taxon>
        <taxon>Spermatophyta</taxon>
        <taxon>Magnoliopsida</taxon>
        <taxon>eudicotyledons</taxon>
        <taxon>Gunneridae</taxon>
        <taxon>Pentapetalae</taxon>
        <taxon>rosids</taxon>
        <taxon>fabids</taxon>
        <taxon>Malpighiales</taxon>
        <taxon>Linaceae</taxon>
        <taxon>Linum</taxon>
    </lineage>
</organism>
<protein>
    <recommendedName>
        <fullName evidence="4">Dirigent protein</fullName>
    </recommendedName>
</protein>
<feature type="signal peptide" evidence="1">
    <location>
        <begin position="1"/>
        <end position="22"/>
    </location>
</feature>
<keyword evidence="3" id="KW-1185">Reference proteome</keyword>
<evidence type="ECO:0000313" key="3">
    <source>
        <dbReference type="Proteomes" id="UP001497516"/>
    </source>
</evidence>
<reference evidence="2 3" key="1">
    <citation type="submission" date="2024-04" db="EMBL/GenBank/DDBJ databases">
        <authorList>
            <person name="Fracassetti M."/>
        </authorList>
    </citation>
    <scope>NUCLEOTIDE SEQUENCE [LARGE SCALE GENOMIC DNA]</scope>
</reference>
<evidence type="ECO:0000313" key="2">
    <source>
        <dbReference type="EMBL" id="CAL1373445.1"/>
    </source>
</evidence>
<evidence type="ECO:0008006" key="4">
    <source>
        <dbReference type="Google" id="ProtNLM"/>
    </source>
</evidence>
<dbReference type="AlphaFoldDB" id="A0AAV2DHP9"/>